<dbReference type="InterPro" id="IPR039808">
    <property type="entry name" value="Cadherin"/>
</dbReference>
<dbReference type="AlphaFoldDB" id="A0AAV8Y7I7"/>
<evidence type="ECO:0000256" key="1">
    <source>
        <dbReference type="ARBA" id="ARBA00004251"/>
    </source>
</evidence>
<dbReference type="GO" id="GO:0048056">
    <property type="term" value="P:R3/R4 cell differentiation"/>
    <property type="evidence" value="ECO:0007669"/>
    <property type="project" value="UniProtKB-ARBA"/>
</dbReference>
<dbReference type="PROSITE" id="PS00022">
    <property type="entry name" value="EGF_1"/>
    <property type="match status" value="1"/>
</dbReference>
<evidence type="ECO:0000256" key="14">
    <source>
        <dbReference type="PROSITE-ProRule" id="PRU00076"/>
    </source>
</evidence>
<dbReference type="PANTHER" id="PTHR24027:SF438">
    <property type="entry name" value="CADHERIN 23"/>
    <property type="match status" value="1"/>
</dbReference>
<comment type="function">
    <text evidence="15">Cadherins are calcium-dependent cell adhesion proteins.</text>
</comment>
<dbReference type="GO" id="GO:0016318">
    <property type="term" value="P:ommatidial rotation"/>
    <property type="evidence" value="ECO:0007669"/>
    <property type="project" value="UniProtKB-ARBA"/>
</dbReference>
<keyword evidence="13" id="KW-0325">Glycoprotein</keyword>
<dbReference type="GO" id="GO:0008013">
    <property type="term" value="F:beta-catenin binding"/>
    <property type="evidence" value="ECO:0007669"/>
    <property type="project" value="TreeGrafter"/>
</dbReference>
<evidence type="ECO:0000256" key="9">
    <source>
        <dbReference type="ARBA" id="ARBA00022889"/>
    </source>
</evidence>
<sequence length="247" mass="27122">MPNPCPQGYKLQENVERSTCVNVNECMWLPCINGGICKDYEPPLRYECICPLGYTGGHCELELTSAGAIMPSRDFILAVIVCLLVLLVLVLVFVVYNRRRESHIKYPGPDDDVRENIINYDDEGGGEDDMTAFDITPLQIPIGGPIPELAAPKLGFSMLGVGQEPNVGMFIEEHKKRADGDPNAPPFDDLRNYAYEGGGSTAGSLSSLASGTDDETQEYDYLGAWGPRFDKLADMYGPGEDTELEEE</sequence>
<dbReference type="Gene3D" id="4.10.900.10">
    <property type="entry name" value="TCF3-CBD (Catenin binding domain)"/>
    <property type="match status" value="1"/>
</dbReference>
<keyword evidence="3 14" id="KW-0245">EGF-like domain</keyword>
<name>A0AAV8Y7I7_9CUCU</name>
<evidence type="ECO:0000259" key="17">
    <source>
        <dbReference type="PROSITE" id="PS50026"/>
    </source>
</evidence>
<dbReference type="GO" id="GO:0005509">
    <property type="term" value="F:calcium ion binding"/>
    <property type="evidence" value="ECO:0007669"/>
    <property type="project" value="InterPro"/>
</dbReference>
<keyword evidence="12 14" id="KW-1015">Disulfide bond</keyword>
<dbReference type="PRINTS" id="PR00010">
    <property type="entry name" value="EGFBLOOD"/>
</dbReference>
<keyword evidence="4 16" id="KW-0812">Transmembrane</keyword>
<keyword evidence="7" id="KW-0677">Repeat</keyword>
<evidence type="ECO:0000256" key="13">
    <source>
        <dbReference type="ARBA" id="ARBA00023180"/>
    </source>
</evidence>
<organism evidence="18 19">
    <name type="scientific">Aromia moschata</name>
    <dbReference type="NCBI Taxonomy" id="1265417"/>
    <lineage>
        <taxon>Eukaryota</taxon>
        <taxon>Metazoa</taxon>
        <taxon>Ecdysozoa</taxon>
        <taxon>Arthropoda</taxon>
        <taxon>Hexapoda</taxon>
        <taxon>Insecta</taxon>
        <taxon>Pterygota</taxon>
        <taxon>Neoptera</taxon>
        <taxon>Endopterygota</taxon>
        <taxon>Coleoptera</taxon>
        <taxon>Polyphaga</taxon>
        <taxon>Cucujiformia</taxon>
        <taxon>Chrysomeloidea</taxon>
        <taxon>Cerambycidae</taxon>
        <taxon>Cerambycinae</taxon>
        <taxon>Callichromatini</taxon>
        <taxon>Aromia</taxon>
    </lineage>
</organism>
<reference evidence="18" key="1">
    <citation type="journal article" date="2023" name="Insect Mol. Biol.">
        <title>Genome sequencing provides insights into the evolution of gene families encoding plant cell wall-degrading enzymes in longhorned beetles.</title>
        <authorList>
            <person name="Shin N.R."/>
            <person name="Okamura Y."/>
            <person name="Kirsch R."/>
            <person name="Pauchet Y."/>
        </authorList>
    </citation>
    <scope>NUCLEOTIDE SEQUENCE</scope>
    <source>
        <strain evidence="18">AMC_N1</strain>
    </source>
</reference>
<dbReference type="SMART" id="SM00181">
    <property type="entry name" value="EGF"/>
    <property type="match status" value="1"/>
</dbReference>
<dbReference type="FunFam" id="4.10.900.10:FF:000001">
    <property type="entry name" value="Cadherin 2"/>
    <property type="match status" value="1"/>
</dbReference>
<comment type="caution">
    <text evidence="18">The sequence shown here is derived from an EMBL/GenBank/DDBJ whole genome shotgun (WGS) entry which is preliminary data.</text>
</comment>
<keyword evidence="19" id="KW-1185">Reference proteome</keyword>
<keyword evidence="10 16" id="KW-1133">Transmembrane helix</keyword>
<dbReference type="GO" id="GO:0050769">
    <property type="term" value="P:positive regulation of neurogenesis"/>
    <property type="evidence" value="ECO:0007669"/>
    <property type="project" value="UniProtKB-ARBA"/>
</dbReference>
<feature type="domain" description="EGF-like" evidence="17">
    <location>
        <begin position="22"/>
        <end position="60"/>
    </location>
</feature>
<protein>
    <recommendedName>
        <fullName evidence="17">EGF-like domain-containing protein</fullName>
    </recommendedName>
</protein>
<dbReference type="CDD" id="cd00054">
    <property type="entry name" value="EGF_CA"/>
    <property type="match status" value="1"/>
</dbReference>
<evidence type="ECO:0000256" key="3">
    <source>
        <dbReference type="ARBA" id="ARBA00022536"/>
    </source>
</evidence>
<dbReference type="GO" id="GO:0005911">
    <property type="term" value="C:cell-cell junction"/>
    <property type="evidence" value="ECO:0007669"/>
    <property type="project" value="UniProtKB-ARBA"/>
</dbReference>
<evidence type="ECO:0000256" key="15">
    <source>
        <dbReference type="RuleBase" id="RU004357"/>
    </source>
</evidence>
<evidence type="ECO:0000256" key="6">
    <source>
        <dbReference type="ARBA" id="ARBA00022729"/>
    </source>
</evidence>
<dbReference type="GO" id="GO:0007476">
    <property type="term" value="P:imaginal disc-derived wing morphogenesis"/>
    <property type="evidence" value="ECO:0007669"/>
    <property type="project" value="UniProtKB-ARBA"/>
</dbReference>
<keyword evidence="6" id="KW-0732">Signal</keyword>
<dbReference type="GO" id="GO:0040008">
    <property type="term" value="P:regulation of growth"/>
    <property type="evidence" value="ECO:0007669"/>
    <property type="project" value="UniProtKB-ARBA"/>
</dbReference>
<dbReference type="PROSITE" id="PS01186">
    <property type="entry name" value="EGF_2"/>
    <property type="match status" value="1"/>
</dbReference>
<comment type="subcellular location">
    <subcellularLocation>
        <location evidence="1">Cell membrane</location>
        <topology evidence="1">Single-pass type I membrane protein</topology>
    </subcellularLocation>
</comment>
<dbReference type="FunFam" id="2.10.25.10:FF:000012">
    <property type="entry name" value="Delta-like protein"/>
    <property type="match status" value="1"/>
</dbReference>
<dbReference type="GO" id="GO:0045296">
    <property type="term" value="F:cadherin binding"/>
    <property type="evidence" value="ECO:0007669"/>
    <property type="project" value="TreeGrafter"/>
</dbReference>
<dbReference type="Gene3D" id="2.10.25.10">
    <property type="entry name" value="Laminin"/>
    <property type="match status" value="1"/>
</dbReference>
<keyword evidence="5" id="KW-0479">Metal-binding</keyword>
<gene>
    <name evidence="18" type="ORF">NQ318_009750</name>
</gene>
<dbReference type="Proteomes" id="UP001162162">
    <property type="component" value="Unassembled WGS sequence"/>
</dbReference>
<dbReference type="GO" id="GO:0016477">
    <property type="term" value="P:cell migration"/>
    <property type="evidence" value="ECO:0007669"/>
    <property type="project" value="TreeGrafter"/>
</dbReference>
<dbReference type="PANTHER" id="PTHR24027">
    <property type="entry name" value="CADHERIN-23"/>
    <property type="match status" value="1"/>
</dbReference>
<keyword evidence="9" id="KW-0130">Cell adhesion</keyword>
<dbReference type="GO" id="GO:0016342">
    <property type="term" value="C:catenin complex"/>
    <property type="evidence" value="ECO:0007669"/>
    <property type="project" value="TreeGrafter"/>
</dbReference>
<dbReference type="GO" id="GO:0007156">
    <property type="term" value="P:homophilic cell adhesion via plasma membrane adhesion molecules"/>
    <property type="evidence" value="ECO:0007669"/>
    <property type="project" value="InterPro"/>
</dbReference>
<comment type="caution">
    <text evidence="14">Lacks conserved residue(s) required for the propagation of feature annotation.</text>
</comment>
<dbReference type="EMBL" id="JAPWTK010000160">
    <property type="protein sequence ID" value="KAJ8947449.1"/>
    <property type="molecule type" value="Genomic_DNA"/>
</dbReference>
<dbReference type="InterPro" id="IPR027397">
    <property type="entry name" value="Catenin-bd_sf"/>
</dbReference>
<dbReference type="GO" id="GO:0007411">
    <property type="term" value="P:axon guidance"/>
    <property type="evidence" value="ECO:0007669"/>
    <property type="project" value="UniProtKB-ARBA"/>
</dbReference>
<evidence type="ECO:0000256" key="12">
    <source>
        <dbReference type="ARBA" id="ARBA00023157"/>
    </source>
</evidence>
<dbReference type="InterPro" id="IPR001881">
    <property type="entry name" value="EGF-like_Ca-bd_dom"/>
</dbReference>
<feature type="transmembrane region" description="Helical" evidence="16">
    <location>
        <begin position="75"/>
        <end position="96"/>
    </location>
</feature>
<evidence type="ECO:0000256" key="11">
    <source>
        <dbReference type="ARBA" id="ARBA00023136"/>
    </source>
</evidence>
<dbReference type="Pfam" id="PF00008">
    <property type="entry name" value="EGF"/>
    <property type="match status" value="1"/>
</dbReference>
<dbReference type="SMART" id="SM00179">
    <property type="entry name" value="EGF_CA"/>
    <property type="match status" value="1"/>
</dbReference>
<dbReference type="InterPro" id="IPR000233">
    <property type="entry name" value="Cadherin_Y-type_LIR"/>
</dbReference>
<evidence type="ECO:0000256" key="10">
    <source>
        <dbReference type="ARBA" id="ARBA00022989"/>
    </source>
</evidence>
<dbReference type="InterPro" id="IPR000742">
    <property type="entry name" value="EGF"/>
</dbReference>
<keyword evidence="2" id="KW-1003">Cell membrane</keyword>
<evidence type="ECO:0000313" key="19">
    <source>
        <dbReference type="Proteomes" id="UP001162162"/>
    </source>
</evidence>
<proteinExistence type="predicted"/>
<keyword evidence="11 16" id="KW-0472">Membrane</keyword>
<evidence type="ECO:0000256" key="4">
    <source>
        <dbReference type="ARBA" id="ARBA00022692"/>
    </source>
</evidence>
<evidence type="ECO:0000256" key="8">
    <source>
        <dbReference type="ARBA" id="ARBA00022837"/>
    </source>
</evidence>
<keyword evidence="8" id="KW-0106">Calcium</keyword>
<feature type="disulfide bond" evidence="14">
    <location>
        <begin position="50"/>
        <end position="59"/>
    </location>
</feature>
<evidence type="ECO:0000256" key="7">
    <source>
        <dbReference type="ARBA" id="ARBA00022737"/>
    </source>
</evidence>
<dbReference type="Pfam" id="PF01049">
    <property type="entry name" value="CADH_Y-type_LIR"/>
    <property type="match status" value="1"/>
</dbReference>
<evidence type="ECO:0000313" key="18">
    <source>
        <dbReference type="EMBL" id="KAJ8947449.1"/>
    </source>
</evidence>
<dbReference type="GO" id="GO:0120035">
    <property type="term" value="P:regulation of plasma membrane bounded cell projection organization"/>
    <property type="evidence" value="ECO:0007669"/>
    <property type="project" value="UniProtKB-ARBA"/>
</dbReference>
<evidence type="ECO:0000256" key="2">
    <source>
        <dbReference type="ARBA" id="ARBA00022475"/>
    </source>
</evidence>
<evidence type="ECO:0000256" key="5">
    <source>
        <dbReference type="ARBA" id="ARBA00022723"/>
    </source>
</evidence>
<dbReference type="SUPFAM" id="SSF57196">
    <property type="entry name" value="EGF/Laminin"/>
    <property type="match status" value="1"/>
</dbReference>
<evidence type="ECO:0000256" key="16">
    <source>
        <dbReference type="SAM" id="Phobius"/>
    </source>
</evidence>
<feature type="disulfide bond" evidence="14">
    <location>
        <begin position="31"/>
        <end position="48"/>
    </location>
</feature>
<dbReference type="PROSITE" id="PS50026">
    <property type="entry name" value="EGF_3"/>
    <property type="match status" value="1"/>
</dbReference>
<accession>A0AAV8Y7I7</accession>